<dbReference type="Proteomes" id="UP000184758">
    <property type="component" value="Unassembled WGS sequence"/>
</dbReference>
<feature type="region of interest" description="Disordered" evidence="1">
    <location>
        <begin position="31"/>
        <end position="53"/>
    </location>
</feature>
<organism evidence="3 4">
    <name type="scientific">Carnobacterium alterfunditum</name>
    <dbReference type="NCBI Taxonomy" id="28230"/>
    <lineage>
        <taxon>Bacteria</taxon>
        <taxon>Bacillati</taxon>
        <taxon>Bacillota</taxon>
        <taxon>Bacilli</taxon>
        <taxon>Lactobacillales</taxon>
        <taxon>Carnobacteriaceae</taxon>
        <taxon>Carnobacterium</taxon>
    </lineage>
</organism>
<keyword evidence="4" id="KW-1185">Reference proteome</keyword>
<feature type="transmembrane region" description="Helical" evidence="2">
    <location>
        <begin position="97"/>
        <end position="119"/>
    </location>
</feature>
<proteinExistence type="predicted"/>
<keyword evidence="2" id="KW-1133">Transmembrane helix</keyword>
<protein>
    <submittedName>
        <fullName evidence="3">Uncharacterized protein</fullName>
    </submittedName>
</protein>
<name>A0A1N6EPI5_9LACT</name>
<evidence type="ECO:0000313" key="3">
    <source>
        <dbReference type="EMBL" id="SIN84914.1"/>
    </source>
</evidence>
<dbReference type="OrthoDB" id="2156582at2"/>
<reference evidence="4" key="1">
    <citation type="submission" date="2016-11" db="EMBL/GenBank/DDBJ databases">
        <authorList>
            <person name="Varghese N."/>
            <person name="Submissions S."/>
        </authorList>
    </citation>
    <scope>NUCLEOTIDE SEQUENCE [LARGE SCALE GENOMIC DNA]</scope>
    <source>
        <strain evidence="4">313</strain>
    </source>
</reference>
<feature type="compositionally biased region" description="Polar residues" evidence="1">
    <location>
        <begin position="9"/>
        <end position="20"/>
    </location>
</feature>
<dbReference type="STRING" id="28230.SAMN05878443_0119"/>
<feature type="transmembrane region" description="Helical" evidence="2">
    <location>
        <begin position="64"/>
        <end position="85"/>
    </location>
</feature>
<accession>A0A1N6EPI5</accession>
<sequence length="124" mass="13820">MSDRDKQNKYNQQSNISNSLYARVNVGQDADKNSLDSAEPMHTGGSMNNDDERVSDNNSFTHMLLFYIIGFLVSAIIGFGVFKLFQDYFYGENLNQAFPSLALFAGSLISGFFISAVILKVAKR</sequence>
<dbReference type="EMBL" id="FSRN01000001">
    <property type="protein sequence ID" value="SIN84914.1"/>
    <property type="molecule type" value="Genomic_DNA"/>
</dbReference>
<evidence type="ECO:0000256" key="1">
    <source>
        <dbReference type="SAM" id="MobiDB-lite"/>
    </source>
</evidence>
<feature type="region of interest" description="Disordered" evidence="1">
    <location>
        <begin position="1"/>
        <end position="20"/>
    </location>
</feature>
<dbReference type="RefSeq" id="WP_034546554.1">
    <property type="nucleotide sequence ID" value="NZ_FSRN01000001.1"/>
</dbReference>
<dbReference type="AlphaFoldDB" id="A0A1N6EPI5"/>
<evidence type="ECO:0000313" key="4">
    <source>
        <dbReference type="Proteomes" id="UP000184758"/>
    </source>
</evidence>
<keyword evidence="2" id="KW-0812">Transmembrane</keyword>
<gene>
    <name evidence="3" type="ORF">SAMN05878443_0119</name>
</gene>
<keyword evidence="2" id="KW-0472">Membrane</keyword>
<evidence type="ECO:0000256" key="2">
    <source>
        <dbReference type="SAM" id="Phobius"/>
    </source>
</evidence>